<keyword evidence="1" id="KW-1133">Transmembrane helix</keyword>
<protein>
    <submittedName>
        <fullName evidence="2">Uncharacterized protein</fullName>
    </submittedName>
</protein>
<dbReference type="Proteomes" id="UP000664167">
    <property type="component" value="Unassembled WGS sequence"/>
</dbReference>
<feature type="non-terminal residue" evidence="2">
    <location>
        <position position="1"/>
    </location>
</feature>
<organism evidence="2 3">
    <name type="scientific">Streptomyces beijiangensis</name>
    <dbReference type="NCBI Taxonomy" id="163361"/>
    <lineage>
        <taxon>Bacteria</taxon>
        <taxon>Bacillati</taxon>
        <taxon>Actinomycetota</taxon>
        <taxon>Actinomycetes</taxon>
        <taxon>Kitasatosporales</taxon>
        <taxon>Streptomycetaceae</taxon>
        <taxon>Streptomyces</taxon>
    </lineage>
</organism>
<keyword evidence="1" id="KW-0812">Transmembrane</keyword>
<gene>
    <name evidence="2" type="ORF">J0695_39675</name>
</gene>
<accession>A0A939JMV0</accession>
<evidence type="ECO:0000313" key="3">
    <source>
        <dbReference type="Proteomes" id="UP000664167"/>
    </source>
</evidence>
<sequence length="73" mass="7202">ADTPAPEPEPQLQGVATLGGGLGGAMMGGLLAKMSRPVANAVAKKTGLPAATVVRGIEILLPVIMAVVTKRAA</sequence>
<dbReference type="EMBL" id="JAFLRJ010000887">
    <property type="protein sequence ID" value="MBO0517820.1"/>
    <property type="molecule type" value="Genomic_DNA"/>
</dbReference>
<keyword evidence="3" id="KW-1185">Reference proteome</keyword>
<comment type="caution">
    <text evidence="2">The sequence shown here is derived from an EMBL/GenBank/DDBJ whole genome shotgun (WGS) entry which is preliminary data.</text>
</comment>
<keyword evidence="1" id="KW-0472">Membrane</keyword>
<evidence type="ECO:0000313" key="2">
    <source>
        <dbReference type="EMBL" id="MBO0517820.1"/>
    </source>
</evidence>
<reference evidence="2" key="1">
    <citation type="submission" date="2021-03" db="EMBL/GenBank/DDBJ databases">
        <title>Streptomyces poriferae sp. nov., a novel marine sponge-derived Actinobacteria species with anti-MRSA activity.</title>
        <authorList>
            <person name="Sandoval-Powers M."/>
            <person name="Kralova S."/>
            <person name="Nguyen G.-S."/>
            <person name="Fawwal D."/>
            <person name="Degnes K."/>
            <person name="Klinkenberg G."/>
            <person name="Sletta H."/>
            <person name="Wentzel A."/>
            <person name="Liles M.R."/>
        </authorList>
    </citation>
    <scope>NUCLEOTIDE SEQUENCE</scope>
    <source>
        <strain evidence="2">DSM 41794</strain>
    </source>
</reference>
<name>A0A939JMV0_9ACTN</name>
<feature type="non-terminal residue" evidence="2">
    <location>
        <position position="73"/>
    </location>
</feature>
<proteinExistence type="predicted"/>
<feature type="transmembrane region" description="Helical" evidence="1">
    <location>
        <begin position="12"/>
        <end position="32"/>
    </location>
</feature>
<dbReference type="AlphaFoldDB" id="A0A939JMV0"/>
<evidence type="ECO:0000256" key="1">
    <source>
        <dbReference type="SAM" id="Phobius"/>
    </source>
</evidence>